<organism evidence="13 14">
    <name type="scientific">Strongylocentrotus purpuratus</name>
    <name type="common">Purple sea urchin</name>
    <dbReference type="NCBI Taxonomy" id="7668"/>
    <lineage>
        <taxon>Eukaryota</taxon>
        <taxon>Metazoa</taxon>
        <taxon>Echinodermata</taxon>
        <taxon>Eleutherozoa</taxon>
        <taxon>Echinozoa</taxon>
        <taxon>Echinoidea</taxon>
        <taxon>Euechinoidea</taxon>
        <taxon>Echinacea</taxon>
        <taxon>Camarodonta</taxon>
        <taxon>Echinidea</taxon>
        <taxon>Strongylocentrotidae</taxon>
        <taxon>Strongylocentrotus</taxon>
    </lineage>
</organism>
<dbReference type="InterPro" id="IPR051577">
    <property type="entry name" value="MRF-like"/>
</dbReference>
<evidence type="ECO:0000256" key="9">
    <source>
        <dbReference type="SAM" id="MobiDB-lite"/>
    </source>
</evidence>
<proteinExistence type="inferred from homology"/>
<keyword evidence="3 10" id="KW-0812">Transmembrane</keyword>
<dbReference type="Pfam" id="PF05224">
    <property type="entry name" value="NDT80_PhoG"/>
    <property type="match status" value="1"/>
</dbReference>
<dbReference type="Pfam" id="PF13887">
    <property type="entry name" value="MYRF_ICA"/>
    <property type="match status" value="1"/>
</dbReference>
<dbReference type="Gene3D" id="2.60.40.1390">
    <property type="entry name" value="NDT80 DNA-binding domain"/>
    <property type="match status" value="1"/>
</dbReference>
<dbReference type="Pfam" id="PF13888">
    <property type="entry name" value="MRF_C2"/>
    <property type="match status" value="1"/>
</dbReference>
<evidence type="ECO:0000256" key="8">
    <source>
        <dbReference type="SAM" id="Coils"/>
    </source>
</evidence>
<accession>A0A7M7HMU6</accession>
<dbReference type="PROSITE" id="PS51688">
    <property type="entry name" value="ICA"/>
    <property type="match status" value="1"/>
</dbReference>
<dbReference type="SUPFAM" id="SSF49417">
    <property type="entry name" value="p53-like transcription factors"/>
    <property type="match status" value="1"/>
</dbReference>
<evidence type="ECO:0000259" key="12">
    <source>
        <dbReference type="PROSITE" id="PS51688"/>
    </source>
</evidence>
<feature type="region of interest" description="Disordered" evidence="9">
    <location>
        <begin position="722"/>
        <end position="758"/>
    </location>
</feature>
<evidence type="ECO:0000256" key="2">
    <source>
        <dbReference type="ARBA" id="ARBA00008221"/>
    </source>
</evidence>
<evidence type="ECO:0000256" key="7">
    <source>
        <dbReference type="PROSITE-ProRule" id="PRU00850"/>
    </source>
</evidence>
<feature type="domain" description="Peptidase S74" evidence="12">
    <location>
        <begin position="588"/>
        <end position="698"/>
    </location>
</feature>
<feature type="compositionally biased region" description="Basic residues" evidence="9">
    <location>
        <begin position="927"/>
        <end position="937"/>
    </location>
</feature>
<dbReference type="InterPro" id="IPR024061">
    <property type="entry name" value="NDT80_DNA-bd_dom"/>
</dbReference>
<dbReference type="Proteomes" id="UP000007110">
    <property type="component" value="Unassembled WGS sequence"/>
</dbReference>
<dbReference type="RefSeq" id="XP_011675073.2">
    <property type="nucleotide sequence ID" value="XM_011676771.2"/>
</dbReference>
<dbReference type="PROSITE" id="PS51517">
    <property type="entry name" value="NDT80"/>
    <property type="match status" value="1"/>
</dbReference>
<keyword evidence="6 10" id="KW-0472">Membrane</keyword>
<dbReference type="InParanoid" id="A0A7M7HMU6"/>
<dbReference type="GO" id="GO:0005634">
    <property type="term" value="C:nucleus"/>
    <property type="evidence" value="ECO:0000318"/>
    <property type="project" value="GO_Central"/>
</dbReference>
<dbReference type="GO" id="GO:0045893">
    <property type="term" value="P:positive regulation of DNA-templated transcription"/>
    <property type="evidence" value="ECO:0000318"/>
    <property type="project" value="GO_Central"/>
</dbReference>
<dbReference type="InterPro" id="IPR030392">
    <property type="entry name" value="S74_ICA"/>
</dbReference>
<comment type="similarity">
    <text evidence="2">Belongs to the MRF family.</text>
</comment>
<evidence type="ECO:0000256" key="3">
    <source>
        <dbReference type="ARBA" id="ARBA00022692"/>
    </source>
</evidence>
<dbReference type="EnsemblMetazoa" id="XM_011676771">
    <property type="protein sequence ID" value="XP_011675073"/>
    <property type="gene ID" value="LOC589017"/>
</dbReference>
<dbReference type="InterPro" id="IPR025719">
    <property type="entry name" value="MYRF_C2"/>
</dbReference>
<dbReference type="GO" id="GO:0043565">
    <property type="term" value="F:sequence-specific DNA binding"/>
    <property type="evidence" value="ECO:0000318"/>
    <property type="project" value="GO_Central"/>
</dbReference>
<dbReference type="AlphaFoldDB" id="A0A7M7HMU6"/>
<dbReference type="OrthoDB" id="27041at2759"/>
<dbReference type="GO" id="GO:0003700">
    <property type="term" value="F:DNA-binding transcription factor activity"/>
    <property type="evidence" value="ECO:0000318"/>
    <property type="project" value="GO_Central"/>
</dbReference>
<dbReference type="OMA" id="NMDCEYG"/>
<evidence type="ECO:0000256" key="6">
    <source>
        <dbReference type="ARBA" id="ARBA00023136"/>
    </source>
</evidence>
<dbReference type="InterPro" id="IPR026932">
    <property type="entry name" value="MYRF_ICA"/>
</dbReference>
<evidence type="ECO:0000313" key="13">
    <source>
        <dbReference type="EnsemblMetazoa" id="XP_011675073"/>
    </source>
</evidence>
<evidence type="ECO:0000256" key="10">
    <source>
        <dbReference type="SAM" id="Phobius"/>
    </source>
</evidence>
<feature type="DNA-binding region" description="NDT80" evidence="7">
    <location>
        <begin position="276"/>
        <end position="542"/>
    </location>
</feature>
<keyword evidence="4 10" id="KW-1133">Transmembrane helix</keyword>
<dbReference type="KEGG" id="spu:589017"/>
<evidence type="ECO:0000256" key="4">
    <source>
        <dbReference type="ARBA" id="ARBA00022989"/>
    </source>
</evidence>
<dbReference type="CTD" id="745"/>
<sequence>MDVLGESEAIQQILNQGIDLDQLENLLAEPDASLLLSDLNNDGSLRGPALVGGGGDQIPIFNPKSQPQHIGGLLNFDNLGFTDEENPLGLGLSVPLSHLPDSPPDSSSEPYSPPDAMQDPHLAYQLGLNMGVAPQQGMAQQQPINHNSDLPLPNRTLLTAGVGHQRQHSLPVSIPMVTRTHNPQPTTVPVVPVQQNNLPVPSGAVLQGSVPLCNQAQVASSGGISSVSANVPPQSVPQQFMNFLANSTVAPPTSLSQVPMTETINNALTRKESFIGHVPKKRKHSLSPNNTVNQNMLNKLMQVKQEPVDQISCPHSIDGDYNVNPNMDCEYGMYDQPSGDGMPYTDTVYQFLKWQPYQSNKWHTLLDANGQELPILNYKVEADKGFNVSASDDSFVCQKKNHFQITAHLCISGIPQLVQTESGTKAVDSICIHINGIKVEAMNSYIRVEQSQADRSKKPFVPAKLDIHPDNVVKVTIGRLHFSETTSNNMRKKGKPNPDQRYFMLVISIHAHCGREKYLVASQVSERIIVRASNPGQFESDSDVIWQKGSNQDTIFHSGKVGINTERPDEALVVYGNLKVTGHVMQPSDKRAKKDFQELDPREQLSNINKMRVMRYKYIPQFAEQAGLPECDQVETGVIAQEVMDILPDAVKKTGTVNLPGGAKIEHFLVVNKDRIYMENVGAVKELVRVTDNLETRIDELEKMNQKLSKLKRVDSLKSNTSIGTLSRDGSKKSAGAKSGKPRRDRNGSISSTKKGKDQLGITPCLSPRSMQLLIVALILIMLFCFAAIATLYIMETNDDPATMLSKAPTMINMTTQGLKTSTVLTTTLEMSKVPTAAPVYCCNPVAEVTILPPLIANIAALNSTFHPQAPPVLATPPAQGVPLSTTVTVPSGPVIEPVAPPVDVPDGMPMNGSTGTGEMGSVNMQTRRKRSVPRRKKRMTTIGIDVNFIQIDRKKTICPEQCASETDCGESCIATANGNFTYDISVGAHFPVRFTELYLNTSEESMMVLCSWTAASMCTEPIETFEASSQPVKSAMVSVQSLVHVWQLPVGAYQSSLYVFRIAPAMIQDTSSICRLENQYLGEEYLEYRFNFTRDLSLCSA</sequence>
<dbReference type="InterPro" id="IPR008967">
    <property type="entry name" value="p53-like_TF_DNA-bd_sf"/>
</dbReference>
<reference evidence="14" key="1">
    <citation type="submission" date="2015-02" db="EMBL/GenBank/DDBJ databases">
        <title>Genome sequencing for Strongylocentrotus purpuratus.</title>
        <authorList>
            <person name="Murali S."/>
            <person name="Liu Y."/>
            <person name="Vee V."/>
            <person name="English A."/>
            <person name="Wang M."/>
            <person name="Skinner E."/>
            <person name="Han Y."/>
            <person name="Muzny D.M."/>
            <person name="Worley K.C."/>
            <person name="Gibbs R.A."/>
        </authorList>
    </citation>
    <scope>NUCLEOTIDE SEQUENCE</scope>
</reference>
<evidence type="ECO:0000256" key="5">
    <source>
        <dbReference type="ARBA" id="ARBA00023125"/>
    </source>
</evidence>
<reference evidence="13" key="2">
    <citation type="submission" date="2021-01" db="UniProtKB">
        <authorList>
            <consortium name="EnsemblMetazoa"/>
        </authorList>
    </citation>
    <scope>IDENTIFICATION</scope>
</reference>
<feature type="coiled-coil region" evidence="8">
    <location>
        <begin position="684"/>
        <end position="714"/>
    </location>
</feature>
<dbReference type="FunFam" id="2.60.40.1390:FF:000013">
    <property type="entry name" value="Uncharacterized protein"/>
    <property type="match status" value="1"/>
</dbReference>
<dbReference type="Pfam" id="PF13884">
    <property type="entry name" value="Peptidase_S74"/>
    <property type="match status" value="1"/>
</dbReference>
<evidence type="ECO:0000256" key="1">
    <source>
        <dbReference type="ARBA" id="ARBA00004167"/>
    </source>
</evidence>
<evidence type="ECO:0008006" key="15">
    <source>
        <dbReference type="Google" id="ProtNLM"/>
    </source>
</evidence>
<keyword evidence="8" id="KW-0175">Coiled coil</keyword>
<name>A0A7M7HMU6_STRPU</name>
<dbReference type="InterPro" id="IPR037141">
    <property type="entry name" value="NDT80_DNA-bd_dom_sf"/>
</dbReference>
<dbReference type="PANTHER" id="PTHR13029">
    <property type="match status" value="1"/>
</dbReference>
<evidence type="ECO:0000313" key="14">
    <source>
        <dbReference type="Proteomes" id="UP000007110"/>
    </source>
</evidence>
<feature type="region of interest" description="Disordered" evidence="9">
    <location>
        <begin position="914"/>
        <end position="937"/>
    </location>
</feature>
<feature type="transmembrane region" description="Helical" evidence="10">
    <location>
        <begin position="773"/>
        <end position="795"/>
    </location>
</feature>
<protein>
    <recommendedName>
        <fullName evidence="15">Myelin regulatory factor</fullName>
    </recommendedName>
</protein>
<feature type="region of interest" description="Disordered" evidence="9">
    <location>
        <begin position="92"/>
        <end position="116"/>
    </location>
</feature>
<keyword evidence="5 7" id="KW-0238">DNA-binding</keyword>
<feature type="domain" description="NDT80" evidence="11">
    <location>
        <begin position="276"/>
        <end position="542"/>
    </location>
</feature>
<dbReference type="GO" id="GO:0005789">
    <property type="term" value="C:endoplasmic reticulum membrane"/>
    <property type="evidence" value="ECO:0000318"/>
    <property type="project" value="GO_Central"/>
</dbReference>
<dbReference type="PANTHER" id="PTHR13029:SF18">
    <property type="entry name" value="MYELIN REGULATORY FACTOR HOMOLOG 1"/>
    <property type="match status" value="1"/>
</dbReference>
<keyword evidence="14" id="KW-1185">Reference proteome</keyword>
<feature type="compositionally biased region" description="Low complexity" evidence="9">
    <location>
        <begin position="92"/>
        <end position="110"/>
    </location>
</feature>
<evidence type="ECO:0000259" key="11">
    <source>
        <dbReference type="PROSITE" id="PS51517"/>
    </source>
</evidence>
<dbReference type="GeneID" id="589017"/>
<comment type="subcellular location">
    <subcellularLocation>
        <location evidence="1">Membrane</location>
        <topology evidence="1">Single-pass membrane protein</topology>
    </subcellularLocation>
</comment>
<dbReference type="GO" id="GO:0016540">
    <property type="term" value="P:protein autoprocessing"/>
    <property type="evidence" value="ECO:0000318"/>
    <property type="project" value="GO_Central"/>
</dbReference>